<dbReference type="InterPro" id="IPR050169">
    <property type="entry name" value="Krueppel_C2H2_ZnF"/>
</dbReference>
<dbReference type="SUPFAM" id="SSF109640">
    <property type="entry name" value="KRAB domain (Kruppel-associated box)"/>
    <property type="match status" value="1"/>
</dbReference>
<dbReference type="AlphaFoldDB" id="A0A6P5J9Y2"/>
<dbReference type="GO" id="GO:0006355">
    <property type="term" value="P:regulation of DNA-templated transcription"/>
    <property type="evidence" value="ECO:0007669"/>
    <property type="project" value="InterPro"/>
</dbReference>
<dbReference type="PANTHER" id="PTHR23232:SF163">
    <property type="entry name" value="ZINC FINGER PROTEIN 589"/>
    <property type="match status" value="1"/>
</dbReference>
<evidence type="ECO:0000313" key="3">
    <source>
        <dbReference type="Proteomes" id="UP000515140"/>
    </source>
</evidence>
<dbReference type="KEGG" id="pcw:110198115"/>
<dbReference type="Proteomes" id="UP000515140">
    <property type="component" value="Unplaced"/>
</dbReference>
<feature type="domain" description="KRAB" evidence="2">
    <location>
        <begin position="205"/>
        <end position="235"/>
    </location>
</feature>
<feature type="region of interest" description="Disordered" evidence="1">
    <location>
        <begin position="84"/>
        <end position="114"/>
    </location>
</feature>
<dbReference type="CDD" id="cd07765">
    <property type="entry name" value="KRAB_A-box"/>
    <property type="match status" value="1"/>
</dbReference>
<dbReference type="InterPro" id="IPR001909">
    <property type="entry name" value="KRAB"/>
</dbReference>
<organism evidence="3 4">
    <name type="scientific">Phascolarctos cinereus</name>
    <name type="common">Koala</name>
    <dbReference type="NCBI Taxonomy" id="38626"/>
    <lineage>
        <taxon>Eukaryota</taxon>
        <taxon>Metazoa</taxon>
        <taxon>Chordata</taxon>
        <taxon>Craniata</taxon>
        <taxon>Vertebrata</taxon>
        <taxon>Euteleostomi</taxon>
        <taxon>Mammalia</taxon>
        <taxon>Metatheria</taxon>
        <taxon>Diprotodontia</taxon>
        <taxon>Phascolarctidae</taxon>
        <taxon>Phascolarctos</taxon>
    </lineage>
</organism>
<dbReference type="RefSeq" id="XP_020827944.1">
    <property type="nucleotide sequence ID" value="XM_020972285.1"/>
</dbReference>
<accession>A0A6P5J9Y2</accession>
<evidence type="ECO:0000313" key="4">
    <source>
        <dbReference type="RefSeq" id="XP_020827944.1"/>
    </source>
</evidence>
<evidence type="ECO:0000259" key="2">
    <source>
        <dbReference type="PROSITE" id="PS50805"/>
    </source>
</evidence>
<dbReference type="PANTHER" id="PTHR23232">
    <property type="entry name" value="KRAB DOMAIN C2H2 ZINC FINGER"/>
    <property type="match status" value="1"/>
</dbReference>
<dbReference type="InParanoid" id="A0A6P5J9Y2"/>
<gene>
    <name evidence="4" type="primary">LOC110198115</name>
</gene>
<dbReference type="GeneID" id="110198115"/>
<dbReference type="Gene3D" id="6.10.140.140">
    <property type="match status" value="1"/>
</dbReference>
<proteinExistence type="predicted"/>
<name>A0A6P5J9Y2_PHACI</name>
<dbReference type="InterPro" id="IPR036051">
    <property type="entry name" value="KRAB_dom_sf"/>
</dbReference>
<evidence type="ECO:0000256" key="1">
    <source>
        <dbReference type="SAM" id="MobiDB-lite"/>
    </source>
</evidence>
<dbReference type="PROSITE" id="PS50805">
    <property type="entry name" value="KRAB"/>
    <property type="match status" value="1"/>
</dbReference>
<protein>
    <submittedName>
        <fullName evidence="4">Zinc finger protein 316-like</fullName>
    </submittedName>
</protein>
<keyword evidence="3" id="KW-1185">Reference proteome</keyword>
<dbReference type="Pfam" id="PF01352">
    <property type="entry name" value="KRAB"/>
    <property type="match status" value="1"/>
</dbReference>
<reference evidence="4" key="1">
    <citation type="submission" date="2025-08" db="UniProtKB">
        <authorList>
            <consortium name="RefSeq"/>
        </authorList>
    </citation>
    <scope>IDENTIFICATION</scope>
    <source>
        <tissue evidence="4">Spleen</tissue>
    </source>
</reference>
<sequence length="235" mass="25520">MLREPPASLGRFAPESFKEDRRTALCDGSHLVRPVFQRSRLPPAGLQLAAHSVAWERLQTSTRAQFLAPLSLLAGCVSTPLSPQGPQAPALLGGGRGTFQEKDHNAGEDTGPESFPQSLRAAPAPGIAGATIPTWLGRDDCSEVSAEKKTARKELTMEGLSLMFEDRGLLSPPSAGLPQDNSIEEKEEEEGKTSGFCSAQVQELVTFRDVAVDFTQEEWRRLDPAQRALYRASCF</sequence>
<feature type="region of interest" description="Disordered" evidence="1">
    <location>
        <begin position="167"/>
        <end position="193"/>
    </location>
</feature>